<dbReference type="InterPro" id="IPR001789">
    <property type="entry name" value="Sig_transdc_resp-reg_receiver"/>
</dbReference>
<dbReference type="SUPFAM" id="SSF52172">
    <property type="entry name" value="CheY-like"/>
    <property type="match status" value="1"/>
</dbReference>
<dbReference type="GO" id="GO:0000155">
    <property type="term" value="F:phosphorelay sensor kinase activity"/>
    <property type="evidence" value="ECO:0007669"/>
    <property type="project" value="InterPro"/>
</dbReference>
<evidence type="ECO:0000256" key="3">
    <source>
        <dbReference type="ARBA" id="ARBA00012438"/>
    </source>
</evidence>
<dbReference type="CDD" id="cd16922">
    <property type="entry name" value="HATPase_EvgS-ArcB-TorS-like"/>
    <property type="match status" value="1"/>
</dbReference>
<dbReference type="PANTHER" id="PTHR45339">
    <property type="entry name" value="HYBRID SIGNAL TRANSDUCTION HISTIDINE KINASE J"/>
    <property type="match status" value="1"/>
</dbReference>
<dbReference type="InterPro" id="IPR011006">
    <property type="entry name" value="CheY-like_superfamily"/>
</dbReference>
<comment type="caution">
    <text evidence="14">The sequence shown here is derived from an EMBL/GenBank/DDBJ whole genome shotgun (WGS) entry which is preliminary data.</text>
</comment>
<proteinExistence type="inferred from homology"/>
<comment type="similarity">
    <text evidence="2">In the N-terminal section; belongs to the phytochrome family.</text>
</comment>
<dbReference type="Proteomes" id="UP000245412">
    <property type="component" value="Unassembled WGS sequence"/>
</dbReference>
<keyword evidence="11" id="KW-1133">Transmembrane helix</keyword>
<keyword evidence="6 14" id="KW-0808">Transferase</keyword>
<dbReference type="EC" id="2.7.13.3" evidence="3"/>
<gene>
    <name evidence="14" type="ORF">C7383_101487</name>
</gene>
<keyword evidence="7" id="KW-0902">Two-component regulatory system</keyword>
<dbReference type="AlphaFoldDB" id="A0AB73TAL0"/>
<keyword evidence="11" id="KW-0812">Transmembrane</keyword>
<dbReference type="InterPro" id="IPR003594">
    <property type="entry name" value="HATPase_dom"/>
</dbReference>
<feature type="domain" description="Response regulatory" evidence="13">
    <location>
        <begin position="729"/>
        <end position="850"/>
    </location>
</feature>
<keyword evidence="15" id="KW-1185">Reference proteome</keyword>
<dbReference type="Pfam" id="PF02518">
    <property type="entry name" value="HATPase_c"/>
    <property type="match status" value="1"/>
</dbReference>
<keyword evidence="11" id="KW-0472">Membrane</keyword>
<evidence type="ECO:0000256" key="1">
    <source>
        <dbReference type="ARBA" id="ARBA00000085"/>
    </source>
</evidence>
<evidence type="ECO:0000256" key="7">
    <source>
        <dbReference type="ARBA" id="ARBA00023012"/>
    </source>
</evidence>
<dbReference type="Gene3D" id="3.30.450.20">
    <property type="entry name" value="PAS domain"/>
    <property type="match status" value="1"/>
</dbReference>
<evidence type="ECO:0000256" key="2">
    <source>
        <dbReference type="ARBA" id="ARBA00006402"/>
    </source>
</evidence>
<dbReference type="EMBL" id="QGGY01000001">
    <property type="protein sequence ID" value="PWJ79110.1"/>
    <property type="molecule type" value="Genomic_DNA"/>
</dbReference>
<evidence type="ECO:0000256" key="6">
    <source>
        <dbReference type="ARBA" id="ARBA00022777"/>
    </source>
</evidence>
<sequence>MKNNKKMNDMRIMFVFIPALLLMVAILCFLAAAVYQKVSERTVTNISGVYLREMTTQLNSHFQTNLDSQFSQIRTVMKAISENDLENEESLKLFLAQVQTDNDFTHIAFISDRGIAYSPEGAVPAMSKISDLDRLLTGSGELISVNETIWESGTILLGTSMPPVQFKDSRLVAVIVGIHTSDIGVKLGLDSETDTNSYTNIVTLDGDFVIKSTFAEDALQGTNLFTIYEQQASFDEGYDYQSFRAAIGAGESGLTLLTVGTHHVYLYYLPIRGTNWYMVTSMAYETVNDQIVFLSQFMVLVGVGIFCIVFVTVLTFFLLLRRNEKRSNALLLMEKERAETANRAKSDFLSQMSHEIRTPLNGIMGMAELGKNHVGEPGRMRNCLDKITLSSTHLLSLINDILDMSKIESGKIELNPERFDLGRLLQALMTVFHVQAVSKQIDFQIFLCGEISEYLIGDALRINQILTNLLSNAVKFTPAQGHVSLSVRQLKREESKIWMRFEVRDTGRGIAPENIDRVFEPFIQENSGIVRQYGGTGLGLPITKNFVELMGGSVTVSSELGAGSTFTVDLPFECAPVDEEENMERCGKGQMVLVVNPVAELNTHLAEVLEKENFSVDSSYDEENALGMLQAAAQRGTPYELYLIKWNVSKNMQLFAEKIRKAGKNPDLKIILTGQDQDELDDMAVQCCADATLCWPVFHSDIEALMKALADPKHSGQEREEPAVLDGARVLVVEDNEINLDIAGALLQDAGASVTTAENGREAVARFSESPEGFYHLILMDVQMPVMDGCSAAQAIRSLPRTDAKSVIIIAMTANSFREDVQKCLDSGMNAHIAKPFVMDDIIGTYAMAYREQEKKQAAGRHGRN</sequence>
<dbReference type="Gene3D" id="3.30.565.10">
    <property type="entry name" value="Histidine kinase-like ATPase, C-terminal domain"/>
    <property type="match status" value="1"/>
</dbReference>
<comment type="function">
    <text evidence="8">May play the central regulatory role in sporulation. It may be an element of the effector pathway responsible for the activation of sporulation genes in response to nutritional stress. Spo0A may act in concert with spo0H (a sigma factor) to control the expression of some genes that are critical to the sporulation process.</text>
</comment>
<dbReference type="PROSITE" id="PS50109">
    <property type="entry name" value="HIS_KIN"/>
    <property type="match status" value="1"/>
</dbReference>
<evidence type="ECO:0000259" key="12">
    <source>
        <dbReference type="PROSITE" id="PS50109"/>
    </source>
</evidence>
<evidence type="ECO:0000313" key="15">
    <source>
        <dbReference type="Proteomes" id="UP000245412"/>
    </source>
</evidence>
<accession>A0AB73TAL0</accession>
<evidence type="ECO:0000313" key="14">
    <source>
        <dbReference type="EMBL" id="PWJ79110.1"/>
    </source>
</evidence>
<dbReference type="Pfam" id="PF00072">
    <property type="entry name" value="Response_reg"/>
    <property type="match status" value="1"/>
</dbReference>
<feature type="transmembrane region" description="Helical" evidence="11">
    <location>
        <begin position="297"/>
        <end position="320"/>
    </location>
</feature>
<dbReference type="Pfam" id="PF00512">
    <property type="entry name" value="HisKA"/>
    <property type="match status" value="1"/>
</dbReference>
<dbReference type="PANTHER" id="PTHR45339:SF1">
    <property type="entry name" value="HYBRID SIGNAL TRANSDUCTION HISTIDINE KINASE J"/>
    <property type="match status" value="1"/>
</dbReference>
<name>A0AB73TAL0_9FIRM</name>
<dbReference type="PRINTS" id="PR00344">
    <property type="entry name" value="BCTRLSENSOR"/>
</dbReference>
<dbReference type="SMART" id="SM00448">
    <property type="entry name" value="REC"/>
    <property type="match status" value="1"/>
</dbReference>
<evidence type="ECO:0000256" key="8">
    <source>
        <dbReference type="ARBA" id="ARBA00024867"/>
    </source>
</evidence>
<dbReference type="CDD" id="cd17546">
    <property type="entry name" value="REC_hyHK_CKI1_RcsC-like"/>
    <property type="match status" value="1"/>
</dbReference>
<dbReference type="CDD" id="cd00082">
    <property type="entry name" value="HisKA"/>
    <property type="match status" value="1"/>
</dbReference>
<evidence type="ECO:0000256" key="10">
    <source>
        <dbReference type="PROSITE-ProRule" id="PRU00169"/>
    </source>
</evidence>
<dbReference type="SMART" id="SM00388">
    <property type="entry name" value="HisKA"/>
    <property type="match status" value="1"/>
</dbReference>
<dbReference type="RefSeq" id="WP_257497388.1">
    <property type="nucleotide sequence ID" value="NZ_JANKBI010000001.1"/>
</dbReference>
<dbReference type="InterPro" id="IPR003661">
    <property type="entry name" value="HisK_dim/P_dom"/>
</dbReference>
<dbReference type="InterPro" id="IPR004358">
    <property type="entry name" value="Sig_transdc_His_kin-like_C"/>
</dbReference>
<comment type="catalytic activity">
    <reaction evidence="1">
        <text>ATP + protein L-histidine = ADP + protein N-phospho-L-histidine.</text>
        <dbReference type="EC" id="2.7.13.3"/>
    </reaction>
</comment>
<feature type="modified residue" description="4-aspartylphosphate" evidence="10">
    <location>
        <position position="781"/>
    </location>
</feature>
<dbReference type="FunFam" id="3.30.565.10:FF:000010">
    <property type="entry name" value="Sensor histidine kinase RcsC"/>
    <property type="match status" value="1"/>
</dbReference>
<dbReference type="SUPFAM" id="SSF47384">
    <property type="entry name" value="Homodimeric domain of signal transducing histidine kinase"/>
    <property type="match status" value="1"/>
</dbReference>
<reference evidence="14 15" key="1">
    <citation type="submission" date="2018-05" db="EMBL/GenBank/DDBJ databases">
        <authorList>
            <person name="Goeker M."/>
            <person name="Huntemann M."/>
            <person name="Clum A."/>
            <person name="Pillay M."/>
            <person name="Palaniappan K."/>
            <person name="Varghese N."/>
            <person name="Mikhailova N."/>
            <person name="Stamatis D."/>
            <person name="Reddy T."/>
            <person name="Daum C."/>
            <person name="Shapiro N."/>
            <person name="Ivanova N."/>
            <person name="Kyrpides N."/>
            <person name="Woyke T."/>
        </authorList>
    </citation>
    <scope>NUCLEOTIDE SEQUENCE [LARGE SCALE GENOMIC DNA]</scope>
    <source>
        <strain evidence="14 15">DSM 26524</strain>
    </source>
</reference>
<dbReference type="InterPro" id="IPR036890">
    <property type="entry name" value="HATPase_C_sf"/>
</dbReference>
<dbReference type="SMART" id="SM00387">
    <property type="entry name" value="HATPase_c"/>
    <property type="match status" value="1"/>
</dbReference>
<dbReference type="InterPro" id="IPR005467">
    <property type="entry name" value="His_kinase_dom"/>
</dbReference>
<evidence type="ECO:0000256" key="11">
    <source>
        <dbReference type="SAM" id="Phobius"/>
    </source>
</evidence>
<evidence type="ECO:0000259" key="13">
    <source>
        <dbReference type="PROSITE" id="PS50110"/>
    </source>
</evidence>
<dbReference type="Gene3D" id="3.40.50.2300">
    <property type="match status" value="2"/>
</dbReference>
<evidence type="ECO:0000256" key="9">
    <source>
        <dbReference type="ARBA" id="ARBA00074306"/>
    </source>
</evidence>
<dbReference type="PROSITE" id="PS50110">
    <property type="entry name" value="RESPONSE_REGULATORY"/>
    <property type="match status" value="1"/>
</dbReference>
<dbReference type="SUPFAM" id="SSF55874">
    <property type="entry name" value="ATPase domain of HSP90 chaperone/DNA topoisomerase II/histidine kinase"/>
    <property type="match status" value="1"/>
</dbReference>
<keyword evidence="6 14" id="KW-0418">Kinase</keyword>
<dbReference type="Gene3D" id="1.10.287.130">
    <property type="match status" value="1"/>
</dbReference>
<keyword evidence="5 10" id="KW-0597">Phosphoprotein</keyword>
<dbReference type="InterPro" id="IPR036097">
    <property type="entry name" value="HisK_dim/P_sf"/>
</dbReference>
<feature type="domain" description="Histidine kinase" evidence="12">
    <location>
        <begin position="351"/>
        <end position="574"/>
    </location>
</feature>
<evidence type="ECO:0000256" key="5">
    <source>
        <dbReference type="ARBA" id="ARBA00022553"/>
    </source>
</evidence>
<evidence type="ECO:0000256" key="4">
    <source>
        <dbReference type="ARBA" id="ARBA00018672"/>
    </source>
</evidence>
<organism evidence="14 15">
    <name type="scientific">Murimonas intestini</name>
    <dbReference type="NCBI Taxonomy" id="1337051"/>
    <lineage>
        <taxon>Bacteria</taxon>
        <taxon>Bacillati</taxon>
        <taxon>Bacillota</taxon>
        <taxon>Clostridia</taxon>
        <taxon>Lachnospirales</taxon>
        <taxon>Lachnospiraceae</taxon>
        <taxon>Murimonas</taxon>
    </lineage>
</organism>
<protein>
    <recommendedName>
        <fullName evidence="9">Circadian input-output histidine kinase CikA</fullName>
        <ecNumber evidence="3">2.7.13.3</ecNumber>
    </recommendedName>
    <alternativeName>
        <fullName evidence="4">Stage 0 sporulation protein A homolog</fullName>
    </alternativeName>
</protein>